<dbReference type="InterPro" id="IPR036962">
    <property type="entry name" value="Glyco_hydro_3_N_sf"/>
</dbReference>
<feature type="domain" description="PA14" evidence="4">
    <location>
        <begin position="466"/>
        <end position="603"/>
    </location>
</feature>
<dbReference type="InterPro" id="IPR036881">
    <property type="entry name" value="Glyco_hydro_3_C_sf"/>
</dbReference>
<accession>A0A434A0R8</accession>
<evidence type="ECO:0000256" key="1">
    <source>
        <dbReference type="ARBA" id="ARBA00005336"/>
    </source>
</evidence>
<dbReference type="InterPro" id="IPR044993">
    <property type="entry name" value="BXL"/>
</dbReference>
<evidence type="ECO:0000313" key="5">
    <source>
        <dbReference type="EMBL" id="RUT67980.1"/>
    </source>
</evidence>
<dbReference type="SMART" id="SM01217">
    <property type="entry name" value="Fn3_like"/>
    <property type="match status" value="1"/>
</dbReference>
<dbReference type="InterPro" id="IPR011658">
    <property type="entry name" value="PA14_dom"/>
</dbReference>
<dbReference type="PROSITE" id="PS51820">
    <property type="entry name" value="PA14"/>
    <property type="match status" value="1"/>
</dbReference>
<evidence type="ECO:0000256" key="2">
    <source>
        <dbReference type="ARBA" id="ARBA00022729"/>
    </source>
</evidence>
<organism evidence="5 6">
    <name type="scientific">Flavobacterium cupreum</name>
    <dbReference type="NCBI Taxonomy" id="2133766"/>
    <lineage>
        <taxon>Bacteria</taxon>
        <taxon>Pseudomonadati</taxon>
        <taxon>Bacteroidota</taxon>
        <taxon>Flavobacteriia</taxon>
        <taxon>Flavobacteriales</taxon>
        <taxon>Flavobacteriaceae</taxon>
        <taxon>Flavobacterium</taxon>
    </lineage>
</organism>
<dbReference type="Pfam" id="PF14310">
    <property type="entry name" value="Fn3-like"/>
    <property type="match status" value="1"/>
</dbReference>
<dbReference type="InterPro" id="IPR001764">
    <property type="entry name" value="Glyco_hydro_3_N"/>
</dbReference>
<dbReference type="GO" id="GO:0009044">
    <property type="term" value="F:xylan 1,4-beta-xylosidase activity"/>
    <property type="evidence" value="ECO:0007669"/>
    <property type="project" value="InterPro"/>
</dbReference>
<dbReference type="PANTHER" id="PTHR42721">
    <property type="entry name" value="SUGAR HYDROLASE-RELATED"/>
    <property type="match status" value="1"/>
</dbReference>
<protein>
    <submittedName>
        <fullName evidence="5">Glycosyl hydrolase</fullName>
    </submittedName>
</protein>
<dbReference type="SMART" id="SM00758">
    <property type="entry name" value="PA14"/>
    <property type="match status" value="1"/>
</dbReference>
<gene>
    <name evidence="5" type="ORF">D0817_23500</name>
</gene>
<keyword evidence="3 5" id="KW-0378">Hydrolase</keyword>
<dbReference type="OrthoDB" id="9805821at2"/>
<dbReference type="InterPro" id="IPR013783">
    <property type="entry name" value="Ig-like_fold"/>
</dbReference>
<proteinExistence type="inferred from homology"/>
<comment type="similarity">
    <text evidence="1">Belongs to the glycosyl hydrolase 3 family.</text>
</comment>
<evidence type="ECO:0000256" key="3">
    <source>
        <dbReference type="ARBA" id="ARBA00022801"/>
    </source>
</evidence>
<dbReference type="PANTHER" id="PTHR42721:SF3">
    <property type="entry name" value="BETA-D-XYLOSIDASE 5-RELATED"/>
    <property type="match status" value="1"/>
</dbReference>
<dbReference type="Pfam" id="PF00933">
    <property type="entry name" value="Glyco_hydro_3"/>
    <property type="match status" value="1"/>
</dbReference>
<keyword evidence="2" id="KW-0732">Signal</keyword>
<dbReference type="Pfam" id="PF01915">
    <property type="entry name" value="Glyco_hydro_3_C"/>
    <property type="match status" value="1"/>
</dbReference>
<dbReference type="PRINTS" id="PR00133">
    <property type="entry name" value="GLHYDRLASE3"/>
</dbReference>
<comment type="caution">
    <text evidence="5">The sequence shown here is derived from an EMBL/GenBank/DDBJ whole genome shotgun (WGS) entry which is preliminary data.</text>
</comment>
<dbReference type="InterPro" id="IPR002772">
    <property type="entry name" value="Glyco_hydro_3_C"/>
</dbReference>
<dbReference type="GO" id="GO:0046556">
    <property type="term" value="F:alpha-L-arabinofuranosidase activity"/>
    <property type="evidence" value="ECO:0007669"/>
    <property type="project" value="TreeGrafter"/>
</dbReference>
<evidence type="ECO:0000259" key="4">
    <source>
        <dbReference type="PROSITE" id="PS51820"/>
    </source>
</evidence>
<dbReference type="Gene3D" id="3.20.20.300">
    <property type="entry name" value="Glycoside hydrolase, family 3, N-terminal domain"/>
    <property type="match status" value="1"/>
</dbReference>
<dbReference type="SUPFAM" id="SSF51445">
    <property type="entry name" value="(Trans)glycosidases"/>
    <property type="match status" value="1"/>
</dbReference>
<dbReference type="SUPFAM" id="SSF56988">
    <property type="entry name" value="Anthrax protective antigen"/>
    <property type="match status" value="1"/>
</dbReference>
<sequence length="874" mass="97313">MYTIFNTNTNSNCKYRFILLALFCIFQTAGQSIYQNPKNTIEERVNDLLSKMTLEEKLSQMVNNSPAVERLNIPAYNWWNETLHGVARSPYNVTSYPQAIAMAASWNPASLKTMAEYCAVEGRAIYNDSKKKGKTGIYLGLTYWSPNINIFRDPRWGRGQETYGEDPYLTGNLGSAFVKGLQGNDPVYLNASACAKHFAVHSGPEWSRSTYNAEVSKHDLWDTYLPAFRDLIVDAKVSGVMCAYNQFEGKPCCGNDILMQDILRKQWNFTGYVTSDCGGIGMFWKTHKTHTDKETAASDAVLNGTDCECSSDPTYKALKSAIDKGLLTQESIDNSVRRLLTIRFRLGMFDPDEIVPLGKIDISALESPAHKAHALKMAQESLVLLKNENNLLPLSKKIKKIALVGPNADEKSVMLANYYGYPSHVSTILEGIQSKVGDRLIFEQGLTLVDNKVFKSSYNPKEFCSGKQDGFDASYFQNTKFQGDPQVKRLDKKVDFKWGDGHTIDNKIIIREMSVRWSTDYTPLKSQQVTFSLMGDDHAMLYIDDNKVIDTDLKNSYYTLKAEKGKKYKIVIEYVQFNDNAEVKFDIGIIETLSPEELASRVKDADVIVFAGGISAQLEGESMPVSVDGFKGGDRTHINLPVLQTKTMQALKATGKPIVFINMSGSAMGFQWEAANLPVILQGWYAGQAGGQAIADVLFGDYNPAGRLPVTFYKNVNDLPDFENYSMENRTYRYYKGEPLYSFGYGLSYTHFVYSDLKTPVSVRKGENLAISVQVKNDGEMDGDEVVELYVSHKDAGLKVPIRSLKGFERIHLKRGESKIINFNLNPGDLSIINDEGNTLQPLGSVEISIGGSQPSVAAIKSGAAMSKLVAVTQ</sequence>
<dbReference type="Pfam" id="PF07691">
    <property type="entry name" value="PA14"/>
    <property type="match status" value="1"/>
</dbReference>
<dbReference type="AlphaFoldDB" id="A0A434A0R8"/>
<reference evidence="6" key="1">
    <citation type="journal article" date="2019" name="Syst. Appl. Microbiol.">
        <title>Flavobacterium circumlabens sp. nov. and Flavobacterium cupreum sp. nov., two psychrotrophic species isolated from Antarctic environmental samples.</title>
        <authorList>
            <person name="Kralova S."/>
            <person name="Busse H.-J."/>
            <person name="Svec P."/>
            <person name="Maslanova I."/>
            <person name="Stankova E."/>
            <person name="Bartak M."/>
            <person name="Sedlacek I."/>
        </authorList>
    </citation>
    <scope>NUCLEOTIDE SEQUENCE [LARGE SCALE GENOMIC DNA]</scope>
    <source>
        <strain evidence="6">CCM 8825</strain>
    </source>
</reference>
<evidence type="ECO:0000313" key="6">
    <source>
        <dbReference type="Proteomes" id="UP000288102"/>
    </source>
</evidence>
<keyword evidence="6" id="KW-1185">Reference proteome</keyword>
<dbReference type="InterPro" id="IPR037524">
    <property type="entry name" value="PA14/GLEYA"/>
</dbReference>
<dbReference type="GO" id="GO:0045493">
    <property type="term" value="P:xylan catabolic process"/>
    <property type="evidence" value="ECO:0007669"/>
    <property type="project" value="InterPro"/>
</dbReference>
<dbReference type="InterPro" id="IPR026891">
    <property type="entry name" value="Fn3-like"/>
</dbReference>
<name>A0A434A0R8_9FLAO</name>
<dbReference type="InterPro" id="IPR017853">
    <property type="entry name" value="GH"/>
</dbReference>
<dbReference type="Gene3D" id="3.40.50.1700">
    <property type="entry name" value="Glycoside hydrolase family 3 C-terminal domain"/>
    <property type="match status" value="2"/>
</dbReference>
<dbReference type="SUPFAM" id="SSF52279">
    <property type="entry name" value="Beta-D-glucan exohydrolase, C-terminal domain"/>
    <property type="match status" value="1"/>
</dbReference>
<dbReference type="Gene3D" id="2.60.40.10">
    <property type="entry name" value="Immunoglobulins"/>
    <property type="match status" value="1"/>
</dbReference>
<dbReference type="EMBL" id="QWDM01000022">
    <property type="protein sequence ID" value="RUT67980.1"/>
    <property type="molecule type" value="Genomic_DNA"/>
</dbReference>
<dbReference type="Proteomes" id="UP000288102">
    <property type="component" value="Unassembled WGS sequence"/>
</dbReference>
<dbReference type="RefSeq" id="WP_127340722.1">
    <property type="nucleotide sequence ID" value="NZ_QWDM01000022.1"/>
</dbReference>
<dbReference type="GO" id="GO:0031222">
    <property type="term" value="P:arabinan catabolic process"/>
    <property type="evidence" value="ECO:0007669"/>
    <property type="project" value="TreeGrafter"/>
</dbReference>